<evidence type="ECO:0000259" key="1">
    <source>
        <dbReference type="PROSITE" id="PS51462"/>
    </source>
</evidence>
<dbReference type="CDD" id="cd02883">
    <property type="entry name" value="NUDIX_Hydrolase"/>
    <property type="match status" value="1"/>
</dbReference>
<protein>
    <submittedName>
        <fullName evidence="2">NUDIX hydrolase</fullName>
    </submittedName>
</protein>
<dbReference type="GO" id="GO:0016787">
    <property type="term" value="F:hydrolase activity"/>
    <property type="evidence" value="ECO:0007669"/>
    <property type="project" value="UniProtKB-KW"/>
</dbReference>
<gene>
    <name evidence="2" type="ORF">Fadolivirus_1_266</name>
</gene>
<accession>A0A7D3QUP2</accession>
<dbReference type="Pfam" id="PF00293">
    <property type="entry name" value="NUDIX"/>
    <property type="match status" value="1"/>
</dbReference>
<keyword evidence="3" id="KW-1185">Reference proteome</keyword>
<name>A0A7D3QUP2_9VIRU</name>
<sequence length="352" mass="39717">MLNGAGILILESYIGNPVVTLFGLNGMNYTEPGGGIEPGETPQDNAYREGREETANLVHINPNELLQYAFPIYLKHYVAYVVYVENLSYQDYMHNINVIFNNCYGTTWKESNSMVRIPVNNLVASAMNSFNYAVDINGFSVPIRKRTIDLFKHNHTAIMSRLNTMPIHLHRHLVTTSRMPCLIGTYTYTITSQSIYTPVNMPGNIEYAVYIAPDLTQYSDPFLVNCNKTWGGMHVTVAGFHTKQPAPQKFLQHISNSGSQLWTISVDKIKVKGKTIYFTSNTLDTVADFLHGSGFKKIKGSKHSGVKWHITSECSIPSNIRTILKKQTWSLVLISRQNGIISWLDRYPLTVL</sequence>
<evidence type="ECO:0000313" key="3">
    <source>
        <dbReference type="Proteomes" id="UP001162001"/>
    </source>
</evidence>
<reference evidence="2 3" key="1">
    <citation type="submission" date="2020-04" db="EMBL/GenBank/DDBJ databases">
        <title>Advantages and limits of metagenomic assembly and binning of a giant virus.</title>
        <authorList>
            <person name="Schulz F."/>
            <person name="Andreani J."/>
            <person name="Francis R."/>
            <person name="Boudjemaa H."/>
            <person name="Bou Khalil J.Y."/>
            <person name="Lee J."/>
            <person name="La Scola B."/>
            <person name="Woyke T."/>
        </authorList>
    </citation>
    <scope>NUCLEOTIDE SEQUENCE [LARGE SCALE GENOMIC DNA]</scope>
    <source>
        <strain evidence="2 3">FV1/VV64</strain>
    </source>
</reference>
<organism evidence="2 3">
    <name type="scientific">Fadolivirus FV1/VV64</name>
    <dbReference type="NCBI Taxonomy" id="3070911"/>
    <lineage>
        <taxon>Viruses</taxon>
        <taxon>Varidnaviria</taxon>
        <taxon>Bamfordvirae</taxon>
        <taxon>Nucleocytoviricota</taxon>
        <taxon>Megaviricetes</taxon>
        <taxon>Imitervirales</taxon>
        <taxon>Mimiviridae</taxon>
        <taxon>Klosneuvirinae</taxon>
        <taxon>Fadolivirus</taxon>
        <taxon>Fadolivirus algeromassiliense</taxon>
    </lineage>
</organism>
<dbReference type="Proteomes" id="UP001162001">
    <property type="component" value="Segment"/>
</dbReference>
<evidence type="ECO:0000313" key="2">
    <source>
        <dbReference type="EMBL" id="QKF93724.1"/>
    </source>
</evidence>
<dbReference type="InterPro" id="IPR000086">
    <property type="entry name" value="NUDIX_hydrolase_dom"/>
</dbReference>
<feature type="domain" description="Nudix hydrolase" evidence="1">
    <location>
        <begin position="1"/>
        <end position="140"/>
    </location>
</feature>
<dbReference type="PROSITE" id="PS51462">
    <property type="entry name" value="NUDIX"/>
    <property type="match status" value="1"/>
</dbReference>
<proteinExistence type="predicted"/>
<dbReference type="InterPro" id="IPR015797">
    <property type="entry name" value="NUDIX_hydrolase-like_dom_sf"/>
</dbReference>
<dbReference type="Gene3D" id="3.90.79.10">
    <property type="entry name" value="Nucleoside Triphosphate Pyrophosphohydrolase"/>
    <property type="match status" value="1"/>
</dbReference>
<keyword evidence="2" id="KW-0378">Hydrolase</keyword>
<dbReference type="SUPFAM" id="SSF55811">
    <property type="entry name" value="Nudix"/>
    <property type="match status" value="1"/>
</dbReference>
<dbReference type="EMBL" id="MT418680">
    <property type="protein sequence ID" value="QKF93724.1"/>
    <property type="molecule type" value="Genomic_DNA"/>
</dbReference>